<gene>
    <name evidence="2" type="ORF">E6K81_03390</name>
</gene>
<dbReference type="PROSITE" id="PS51257">
    <property type="entry name" value="PROKAR_LIPOPROTEIN"/>
    <property type="match status" value="1"/>
</dbReference>
<feature type="compositionally biased region" description="Gly residues" evidence="1">
    <location>
        <begin position="250"/>
        <end position="260"/>
    </location>
</feature>
<evidence type="ECO:0000256" key="1">
    <source>
        <dbReference type="SAM" id="MobiDB-lite"/>
    </source>
</evidence>
<dbReference type="AlphaFoldDB" id="A0A538UCX1"/>
<protein>
    <submittedName>
        <fullName evidence="2">Uncharacterized protein</fullName>
    </submittedName>
</protein>
<dbReference type="EMBL" id="VBPB01000049">
    <property type="protein sequence ID" value="TMQ73710.1"/>
    <property type="molecule type" value="Genomic_DNA"/>
</dbReference>
<evidence type="ECO:0000313" key="3">
    <source>
        <dbReference type="Proteomes" id="UP000319771"/>
    </source>
</evidence>
<dbReference type="Proteomes" id="UP000319771">
    <property type="component" value="Unassembled WGS sequence"/>
</dbReference>
<accession>A0A538UCX1</accession>
<name>A0A538UCX1_UNCEI</name>
<organism evidence="2 3">
    <name type="scientific">Eiseniibacteriota bacterium</name>
    <dbReference type="NCBI Taxonomy" id="2212470"/>
    <lineage>
        <taxon>Bacteria</taxon>
        <taxon>Candidatus Eiseniibacteriota</taxon>
    </lineage>
</organism>
<evidence type="ECO:0000313" key="2">
    <source>
        <dbReference type="EMBL" id="TMQ73710.1"/>
    </source>
</evidence>
<reference evidence="2 3" key="1">
    <citation type="journal article" date="2019" name="Nat. Microbiol.">
        <title>Mediterranean grassland soil C-N compound turnover is dependent on rainfall and depth, and is mediated by genomically divergent microorganisms.</title>
        <authorList>
            <person name="Diamond S."/>
            <person name="Andeer P.F."/>
            <person name="Li Z."/>
            <person name="Crits-Christoph A."/>
            <person name="Burstein D."/>
            <person name="Anantharaman K."/>
            <person name="Lane K.R."/>
            <person name="Thomas B.C."/>
            <person name="Pan C."/>
            <person name="Northen T.R."/>
            <person name="Banfield J.F."/>
        </authorList>
    </citation>
    <scope>NUCLEOTIDE SEQUENCE [LARGE SCALE GENOMIC DNA]</scope>
    <source>
        <strain evidence="2">WS_11</strain>
    </source>
</reference>
<feature type="region of interest" description="Disordered" evidence="1">
    <location>
        <begin position="238"/>
        <end position="260"/>
    </location>
</feature>
<comment type="caution">
    <text evidence="2">The sequence shown here is derived from an EMBL/GenBank/DDBJ whole genome shotgun (WGS) entry which is preliminary data.</text>
</comment>
<sequence length="260" mass="25947">MRLRIVDSPRSARLRGVLAVTALALLTAVGCSSSTKPKTDAGSSTYTGAVAGTTISGTLVVTIATATPAAATAATGIFGNQNFFNATATFTQTKPVAATVTLSGDYSDDFHAFGVTGTGPGGAVWLFTGDLKPYGFAALGDPDTVSDPEELYAGLMKGTTDVIKVIGTYTTTTPPGGPAGNFNLTISGTEVHGYAVASDGKAVPLDGTYNPANGAIAIFTATTQFAPGPTPAVGTLSGTTANGTFSNSLGEGGTWTGTKQ</sequence>
<feature type="compositionally biased region" description="Polar residues" evidence="1">
    <location>
        <begin position="238"/>
        <end position="249"/>
    </location>
</feature>
<proteinExistence type="predicted"/>